<feature type="compositionally biased region" description="Low complexity" evidence="1">
    <location>
        <begin position="1"/>
        <end position="19"/>
    </location>
</feature>
<evidence type="ECO:0000313" key="3">
    <source>
        <dbReference type="EMBL" id="NEM07759.1"/>
    </source>
</evidence>
<dbReference type="RefSeq" id="WP_163477837.1">
    <property type="nucleotide sequence ID" value="NZ_JAAGWE010000030.1"/>
</dbReference>
<dbReference type="Pfam" id="PF11755">
    <property type="entry name" value="DUF3311"/>
    <property type="match status" value="1"/>
</dbReference>
<dbReference type="EMBL" id="JAAGWE010000030">
    <property type="protein sequence ID" value="NEM07759.1"/>
    <property type="molecule type" value="Genomic_DNA"/>
</dbReference>
<protein>
    <submittedName>
        <fullName evidence="3">DUF3311 domain-containing protein</fullName>
    </submittedName>
</protein>
<evidence type="ECO:0000313" key="4">
    <source>
        <dbReference type="Proteomes" id="UP000471126"/>
    </source>
</evidence>
<accession>A0A6P0GKD5</accession>
<gene>
    <name evidence="3" type="ORF">GCU54_17335</name>
</gene>
<keyword evidence="2" id="KW-1133">Transmembrane helix</keyword>
<organism evidence="3 4">
    <name type="scientific">Geodermatophilus normandii</name>
    <dbReference type="NCBI Taxonomy" id="1137989"/>
    <lineage>
        <taxon>Bacteria</taxon>
        <taxon>Bacillati</taxon>
        <taxon>Actinomycetota</taxon>
        <taxon>Actinomycetes</taxon>
        <taxon>Geodermatophilales</taxon>
        <taxon>Geodermatophilaceae</taxon>
        <taxon>Geodermatophilus</taxon>
    </lineage>
</organism>
<name>A0A6P0GKD5_9ACTN</name>
<dbReference type="Proteomes" id="UP000471126">
    <property type="component" value="Unassembled WGS sequence"/>
</dbReference>
<dbReference type="InterPro" id="IPR021741">
    <property type="entry name" value="DUF3311"/>
</dbReference>
<feature type="region of interest" description="Disordered" evidence="1">
    <location>
        <begin position="1"/>
        <end position="22"/>
    </location>
</feature>
<reference evidence="3 4" key="1">
    <citation type="submission" date="2019-12" db="EMBL/GenBank/DDBJ databases">
        <title>WGS of CPCC 203550 I12A-02606.</title>
        <authorList>
            <person name="Jiang Z."/>
        </authorList>
    </citation>
    <scope>NUCLEOTIDE SEQUENCE [LARGE SCALE GENOMIC DNA]</scope>
    <source>
        <strain evidence="3 4">I12A-02606</strain>
    </source>
</reference>
<comment type="caution">
    <text evidence="3">The sequence shown here is derived from an EMBL/GenBank/DDBJ whole genome shotgun (WGS) entry which is preliminary data.</text>
</comment>
<keyword evidence="2" id="KW-0472">Membrane</keyword>
<feature type="transmembrane region" description="Helical" evidence="2">
    <location>
        <begin position="27"/>
        <end position="44"/>
    </location>
</feature>
<keyword evidence="2" id="KW-0812">Transmembrane</keyword>
<sequence>MASAATPPAGTPGRADGAPVRSDRSPWNWLLLVPIVVPLLIPLFNRVEPTLFGWPFFYWVQLLFVGLGVLTTVIVYRATRRSPGDQAAARAAIARDAQDVRDARDATTRNGER</sequence>
<evidence type="ECO:0000256" key="1">
    <source>
        <dbReference type="SAM" id="MobiDB-lite"/>
    </source>
</evidence>
<dbReference type="AlphaFoldDB" id="A0A6P0GKD5"/>
<feature type="transmembrane region" description="Helical" evidence="2">
    <location>
        <begin position="56"/>
        <end position="76"/>
    </location>
</feature>
<evidence type="ECO:0000256" key="2">
    <source>
        <dbReference type="SAM" id="Phobius"/>
    </source>
</evidence>
<proteinExistence type="predicted"/>